<dbReference type="Proteomes" id="UP000252357">
    <property type="component" value="Unassembled WGS sequence"/>
</dbReference>
<sequence length="308" mass="35556">MSLYLIFFLVLCVIASYGFLRRFLTRYGLALAAESARQRRTQAFRHAFDCLSDLMRLLRLMQQYRGLYAIRYLGVDQHELLVERAIEIERLFSLLLQQLLSQDERFLAVVTPNNFKLVRYQWQLAVNPSFTVSAEQSFQQQTQLIEKIINWLRELARKQIEPELPSLAQGQQADQTLLRLRETIKQFAHTLPELAEMVARMRGLAMMLALARHTDIGKRAQIIHLMQQAETLLNKQSTLGGQLCTTIAQPVIHEAEQACHYFLRRLREQLLADQPSLGVEVIYQEGTAAVDALFVWMDQLKAGLLGRL</sequence>
<dbReference type="AlphaFoldDB" id="A0A368L7R5"/>
<dbReference type="EMBL" id="QPGB01000001">
    <property type="protein sequence ID" value="RCS59657.1"/>
    <property type="molecule type" value="Genomic_DNA"/>
</dbReference>
<organism evidence="1 2">
    <name type="scientific">Parvibium lacunae</name>
    <dbReference type="NCBI Taxonomy" id="1888893"/>
    <lineage>
        <taxon>Bacteria</taxon>
        <taxon>Pseudomonadati</taxon>
        <taxon>Pseudomonadota</taxon>
        <taxon>Betaproteobacteria</taxon>
        <taxon>Burkholderiales</taxon>
        <taxon>Alcaligenaceae</taxon>
        <taxon>Parvibium</taxon>
    </lineage>
</organism>
<gene>
    <name evidence="1" type="ORF">DU000_02815</name>
</gene>
<comment type="caution">
    <text evidence="1">The sequence shown here is derived from an EMBL/GenBank/DDBJ whole genome shotgun (WGS) entry which is preliminary data.</text>
</comment>
<evidence type="ECO:0000313" key="1">
    <source>
        <dbReference type="EMBL" id="RCS59657.1"/>
    </source>
</evidence>
<name>A0A368L7R5_9BURK</name>
<protein>
    <recommendedName>
        <fullName evidence="3">Nitrate/nitrite sensing protein domain-containing protein</fullName>
    </recommendedName>
</protein>
<accession>A0A368L7R5</accession>
<reference evidence="1 2" key="1">
    <citation type="journal article" date="2018" name="Int. J. Syst. Evol. Microbiol.">
        <title>Parvibium lacunae gen. nov., sp. nov., a new member of the family Alcaligenaceae isolated from a freshwater pond.</title>
        <authorList>
            <person name="Chen W.M."/>
            <person name="Xie P.B."/>
            <person name="Hsu M.Y."/>
            <person name="Sheu S.Y."/>
        </authorList>
    </citation>
    <scope>NUCLEOTIDE SEQUENCE [LARGE SCALE GENOMIC DNA]</scope>
    <source>
        <strain evidence="1 2">KMB9</strain>
    </source>
</reference>
<keyword evidence="2" id="KW-1185">Reference proteome</keyword>
<evidence type="ECO:0008006" key="3">
    <source>
        <dbReference type="Google" id="ProtNLM"/>
    </source>
</evidence>
<evidence type="ECO:0000313" key="2">
    <source>
        <dbReference type="Proteomes" id="UP000252357"/>
    </source>
</evidence>
<proteinExistence type="predicted"/>
<dbReference type="RefSeq" id="WP_114401806.1">
    <property type="nucleotide sequence ID" value="NZ_QPGB01000001.1"/>
</dbReference>